<evidence type="ECO:0000256" key="6">
    <source>
        <dbReference type="PROSITE-ProRule" id="PRU00042"/>
    </source>
</evidence>
<sequence>MLSVGLYLAYPDQPINALLLKGTISVSEYLRRYVFRQTAKSARSVSKTDGLFPRVCQSEIHIINNSLDSMAKVCAADDFELPFFGESPQIDMLEDHGVAQFQNLRRLYSVSCDRDISRTFLPAFGKHGHDHMHFYDSKAVTVPAFSALDDTLVITQFSSQKDPRRLDAFQHPLMVPEMGAKQLLRYVHIQNQPCPKMEMTGDYARYSLFRGNHQDMAQLPFLSDLKHSQMSESFSCQLSVDSLDSTLDEIFSKNPLPNQNECVLPQWVSRNRRNTSPPVASSVRVFSSEIKLPASYKMEKFKKVKSELSKLVANSKLKDDEDNLLRFRCPHCESEFRVRSYLTRHLRKHTNAMAYVCPFYQDDDEPCGEKAGAKCHPTGGFSRKDTFKTHLRALHFIYPPRTRSKERSTLGGRCAGCFQYFHNNTVWLQNHIEPGLCPGFVSKKRAGAGGMSIKQDSD</sequence>
<accession>A0A4P9ZDK7</accession>
<dbReference type="PROSITE" id="PS00028">
    <property type="entry name" value="ZINC_FINGER_C2H2_1"/>
    <property type="match status" value="1"/>
</dbReference>
<dbReference type="PANTHER" id="PTHR24396">
    <property type="entry name" value="ZINC FINGER PROTEIN"/>
    <property type="match status" value="1"/>
</dbReference>
<evidence type="ECO:0000256" key="1">
    <source>
        <dbReference type="ARBA" id="ARBA00004123"/>
    </source>
</evidence>
<evidence type="ECO:0000313" key="9">
    <source>
        <dbReference type="Proteomes" id="UP000268321"/>
    </source>
</evidence>
<evidence type="ECO:0000256" key="2">
    <source>
        <dbReference type="ARBA" id="ARBA00022723"/>
    </source>
</evidence>
<dbReference type="SUPFAM" id="SSF57667">
    <property type="entry name" value="beta-beta-alpha zinc fingers"/>
    <property type="match status" value="1"/>
</dbReference>
<keyword evidence="2" id="KW-0479">Metal-binding</keyword>
<dbReference type="GO" id="GO:0000981">
    <property type="term" value="F:DNA-binding transcription factor activity, RNA polymerase II-specific"/>
    <property type="evidence" value="ECO:0007669"/>
    <property type="project" value="TreeGrafter"/>
</dbReference>
<dbReference type="AlphaFoldDB" id="A0A4P9ZDK7"/>
<comment type="subcellular location">
    <subcellularLocation>
        <location evidence="1">Nucleus</location>
    </subcellularLocation>
</comment>
<dbReference type="PANTHER" id="PTHR24396:SF19">
    <property type="entry name" value="FI01119P"/>
    <property type="match status" value="1"/>
</dbReference>
<dbReference type="GO" id="GO:0008270">
    <property type="term" value="F:zinc ion binding"/>
    <property type="evidence" value="ECO:0007669"/>
    <property type="project" value="UniProtKB-KW"/>
</dbReference>
<keyword evidence="5" id="KW-0539">Nucleus</keyword>
<evidence type="ECO:0000256" key="4">
    <source>
        <dbReference type="ARBA" id="ARBA00022833"/>
    </source>
</evidence>
<evidence type="ECO:0000259" key="7">
    <source>
        <dbReference type="PROSITE" id="PS50157"/>
    </source>
</evidence>
<organism evidence="8 9">
    <name type="scientific">Metschnikowia bicuspidata</name>
    <dbReference type="NCBI Taxonomy" id="27322"/>
    <lineage>
        <taxon>Eukaryota</taxon>
        <taxon>Fungi</taxon>
        <taxon>Dikarya</taxon>
        <taxon>Ascomycota</taxon>
        <taxon>Saccharomycotina</taxon>
        <taxon>Pichiomycetes</taxon>
        <taxon>Metschnikowiaceae</taxon>
        <taxon>Metschnikowia</taxon>
    </lineage>
</organism>
<name>A0A4P9ZDK7_9ASCO</name>
<evidence type="ECO:0000256" key="5">
    <source>
        <dbReference type="ARBA" id="ARBA00023242"/>
    </source>
</evidence>
<evidence type="ECO:0000313" key="8">
    <source>
        <dbReference type="EMBL" id="RKP30462.1"/>
    </source>
</evidence>
<dbReference type="Proteomes" id="UP000268321">
    <property type="component" value="Unassembled WGS sequence"/>
</dbReference>
<protein>
    <recommendedName>
        <fullName evidence="7">C2H2-type domain-containing protein</fullName>
    </recommendedName>
</protein>
<keyword evidence="3 6" id="KW-0863">Zinc-finger</keyword>
<proteinExistence type="predicted"/>
<dbReference type="Gene3D" id="3.30.160.60">
    <property type="entry name" value="Classic Zinc Finger"/>
    <property type="match status" value="1"/>
</dbReference>
<dbReference type="EMBL" id="ML004458">
    <property type="protein sequence ID" value="RKP30462.1"/>
    <property type="molecule type" value="Genomic_DNA"/>
</dbReference>
<dbReference type="PROSITE" id="PS50157">
    <property type="entry name" value="ZINC_FINGER_C2H2_2"/>
    <property type="match status" value="1"/>
</dbReference>
<dbReference type="InterPro" id="IPR013087">
    <property type="entry name" value="Znf_C2H2_type"/>
</dbReference>
<gene>
    <name evidence="8" type="ORF">METBISCDRAFT_23280</name>
</gene>
<dbReference type="GO" id="GO:0000978">
    <property type="term" value="F:RNA polymerase II cis-regulatory region sequence-specific DNA binding"/>
    <property type="evidence" value="ECO:0007669"/>
    <property type="project" value="TreeGrafter"/>
</dbReference>
<dbReference type="InterPro" id="IPR051643">
    <property type="entry name" value="Transcr_Reg_ZincFinger"/>
</dbReference>
<keyword evidence="4" id="KW-0862">Zinc</keyword>
<dbReference type="OrthoDB" id="9439903at2759"/>
<dbReference type="InterPro" id="IPR036236">
    <property type="entry name" value="Znf_C2H2_sf"/>
</dbReference>
<evidence type="ECO:0000256" key="3">
    <source>
        <dbReference type="ARBA" id="ARBA00022771"/>
    </source>
</evidence>
<dbReference type="SMART" id="SM00355">
    <property type="entry name" value="ZnF_C2H2"/>
    <property type="match status" value="1"/>
</dbReference>
<keyword evidence="9" id="KW-1185">Reference proteome</keyword>
<dbReference type="GO" id="GO:0005634">
    <property type="term" value="C:nucleus"/>
    <property type="evidence" value="ECO:0007669"/>
    <property type="project" value="UniProtKB-SubCell"/>
</dbReference>
<reference evidence="9" key="1">
    <citation type="journal article" date="2018" name="Nat. Microbiol.">
        <title>Leveraging single-cell genomics to expand the fungal tree of life.</title>
        <authorList>
            <person name="Ahrendt S.R."/>
            <person name="Quandt C.A."/>
            <person name="Ciobanu D."/>
            <person name="Clum A."/>
            <person name="Salamov A."/>
            <person name="Andreopoulos B."/>
            <person name="Cheng J.F."/>
            <person name="Woyke T."/>
            <person name="Pelin A."/>
            <person name="Henrissat B."/>
            <person name="Reynolds N.K."/>
            <person name="Benny G.L."/>
            <person name="Smith M.E."/>
            <person name="James T.Y."/>
            <person name="Grigoriev I.V."/>
        </authorList>
    </citation>
    <scope>NUCLEOTIDE SEQUENCE [LARGE SCALE GENOMIC DNA]</scope>
    <source>
        <strain evidence="9">Baker2002</strain>
    </source>
</reference>
<feature type="domain" description="C2H2-type" evidence="7">
    <location>
        <begin position="327"/>
        <end position="354"/>
    </location>
</feature>